<dbReference type="EMBL" id="JEMY01000024">
    <property type="protein sequence ID" value="EXI88897.1"/>
    <property type="molecule type" value="Genomic_DNA"/>
</dbReference>
<dbReference type="STRING" id="1454004.AW11_02000"/>
<name>A0A011QHV7_ACCRE</name>
<dbReference type="AlphaFoldDB" id="A0A011QHV7"/>
<evidence type="ECO:0000313" key="1">
    <source>
        <dbReference type="EMBL" id="EXI88897.1"/>
    </source>
</evidence>
<keyword evidence="2" id="KW-1185">Reference proteome</keyword>
<gene>
    <name evidence="1" type="ORF">AW11_02000</name>
</gene>
<dbReference type="Proteomes" id="UP000022141">
    <property type="component" value="Unassembled WGS sequence"/>
</dbReference>
<sequence>MQLLLQLLQRQPSFGDVVERSGAAGEVAGGVEFGAGEDFQPAIVTVARPVTRFLADKVDFPLRQCRKARRRVGAVFDRYAGQRLAADAFVDRVAGDFAPRRIEVGPETVGVGSEDHFLEAFDDRTEALFAVGELRFDALALAHQIGHQRRQRFKIVAFRRQQSAVVATQQAGGGAAQGVDGARATGEVVTQAVIRLQ</sequence>
<evidence type="ECO:0000313" key="2">
    <source>
        <dbReference type="Proteomes" id="UP000022141"/>
    </source>
</evidence>
<protein>
    <submittedName>
        <fullName evidence="1">Uncharacterized protein</fullName>
    </submittedName>
</protein>
<comment type="caution">
    <text evidence="1">The sequence shown here is derived from an EMBL/GenBank/DDBJ whole genome shotgun (WGS) entry which is preliminary data.</text>
</comment>
<accession>A0A011QHV7</accession>
<proteinExistence type="predicted"/>
<reference evidence="1" key="1">
    <citation type="submission" date="2014-02" db="EMBL/GenBank/DDBJ databases">
        <title>Expanding our view of genomic diversity in Candidatus Accumulibacter clades.</title>
        <authorList>
            <person name="Skennerton C.T."/>
            <person name="Barr J.J."/>
            <person name="Slater F.R."/>
            <person name="Bond P.L."/>
            <person name="Tyson G.W."/>
        </authorList>
    </citation>
    <scope>NUCLEOTIDE SEQUENCE [LARGE SCALE GENOMIC DNA]</scope>
</reference>
<organism evidence="1 2">
    <name type="scientific">Accumulibacter regalis</name>
    <dbReference type="NCBI Taxonomy" id="522306"/>
    <lineage>
        <taxon>Bacteria</taxon>
        <taxon>Pseudomonadati</taxon>
        <taxon>Pseudomonadota</taxon>
        <taxon>Betaproteobacteria</taxon>
        <taxon>Candidatus Accumulibacter</taxon>
    </lineage>
</organism>